<feature type="region of interest" description="Disordered" evidence="1">
    <location>
        <begin position="1"/>
        <end position="30"/>
    </location>
</feature>
<dbReference type="AlphaFoldDB" id="A0A8I1FTT2"/>
<protein>
    <submittedName>
        <fullName evidence="2">Uncharacterized protein</fullName>
    </submittedName>
</protein>
<proteinExistence type="predicted"/>
<dbReference type="RefSeq" id="WP_198822220.1">
    <property type="nucleotide sequence ID" value="NZ_JAEKCZ010000011.1"/>
</dbReference>
<comment type="caution">
    <text evidence="2">The sequence shown here is derived from an EMBL/GenBank/DDBJ whole genome shotgun (WGS) entry which is preliminary data.</text>
</comment>
<feature type="compositionally biased region" description="Basic and acidic residues" evidence="1">
    <location>
        <begin position="1"/>
        <end position="16"/>
    </location>
</feature>
<sequence>MTVEDKARVPSAKEQKSTLTGVGETTRDERDKYRQKVRLFNEIKTVMSRLGTGVTHMQIDVITRRRIITSPRLQW</sequence>
<gene>
    <name evidence="2" type="ORF">JFT45_13885</name>
</gene>
<evidence type="ECO:0000313" key="3">
    <source>
        <dbReference type="Proteomes" id="UP000658390"/>
    </source>
</evidence>
<name>A0A8I1FTT2_9PSED</name>
<evidence type="ECO:0000256" key="1">
    <source>
        <dbReference type="SAM" id="MobiDB-lite"/>
    </source>
</evidence>
<dbReference type="EMBL" id="JAEKCZ010000011">
    <property type="protein sequence ID" value="MBJ2257605.1"/>
    <property type="molecule type" value="Genomic_DNA"/>
</dbReference>
<evidence type="ECO:0000313" key="2">
    <source>
        <dbReference type="EMBL" id="MBJ2257605.1"/>
    </source>
</evidence>
<dbReference type="Proteomes" id="UP000658390">
    <property type="component" value="Unassembled WGS sequence"/>
</dbReference>
<organism evidence="2 3">
    <name type="scientific">Pseudomonas psychrophila</name>
    <dbReference type="NCBI Taxonomy" id="122355"/>
    <lineage>
        <taxon>Bacteria</taxon>
        <taxon>Pseudomonadati</taxon>
        <taxon>Pseudomonadota</taxon>
        <taxon>Gammaproteobacteria</taxon>
        <taxon>Pseudomonadales</taxon>
        <taxon>Pseudomonadaceae</taxon>
        <taxon>Pseudomonas</taxon>
    </lineage>
</organism>
<reference evidence="2" key="1">
    <citation type="submission" date="2020-12" db="EMBL/GenBank/DDBJ databases">
        <title>Antibiotic resistance and phylogeny of Pseudomonas spp. isolated over three decades from chicken meat in the Norwegian food chain.</title>
        <authorList>
            <person name="Moen B."/>
        </authorList>
    </citation>
    <scope>NUCLEOTIDE SEQUENCE</scope>
    <source>
        <strain evidence="2">MF6762</strain>
    </source>
</reference>
<accession>A0A8I1FTT2</accession>